<feature type="region of interest" description="Disordered" evidence="1">
    <location>
        <begin position="505"/>
        <end position="532"/>
    </location>
</feature>
<accession>A0A418MZ68</accession>
<dbReference type="Pfam" id="PF00990">
    <property type="entry name" value="GGDEF"/>
    <property type="match status" value="1"/>
</dbReference>
<keyword evidence="6" id="KW-1185">Reference proteome</keyword>
<gene>
    <name evidence="5" type="ORF">D2L64_03040</name>
</gene>
<feature type="domain" description="GGDEF" evidence="4">
    <location>
        <begin position="280"/>
        <end position="412"/>
    </location>
</feature>
<dbReference type="SUPFAM" id="SSF141868">
    <property type="entry name" value="EAL domain-like"/>
    <property type="match status" value="1"/>
</dbReference>
<evidence type="ECO:0000313" key="6">
    <source>
        <dbReference type="Proteomes" id="UP000283832"/>
    </source>
</evidence>
<dbReference type="CDD" id="cd01949">
    <property type="entry name" value="GGDEF"/>
    <property type="match status" value="1"/>
</dbReference>
<sequence>MEPSDPRNQIPPGRTAPFAAFGGGVLAVAVLVSAGPLVSLASTLPDLPVAFWTMAVLAVACDARPFVPPGRRQSSAVYPSSCFTFAILLGWGLGPAVAVQAVAVLVSGIRMGHAPWRTAFNAAQYACSLAAAYAVTRLGPGGVFDGGPLGWTDIAAIGGAGVAWFVVNYGLVTAAVRLRFGERWWPNAWRGLPFELLSTGSLLLLAPILVTAARASAALVPLVLVPLFAVYRMARLTVEQHQLASLDPLTGLPNRKALLAEVNEQVHRHAERAARGEPAAHLALLLIDLDRFKHVNDALGHAVGDRLLVEVSARLTEVVEPPDLLARLGGDEFAIVATGLADVAQARALAERVVQALAEPVPLDGLPLDVGGSIGVALYPQHGEDFATLMRHADVAMYDAKHRNDTVAVYTAESDHNSAERLGLLADLRRVLEAGSASRPGDGDPPPRPRVRGGDGATLPADPPLDEPTGPRRWSRRRRRPPVPTQDDELINRIVTAADPILRRAALPDPPAPTEETWARPVRPDPTDPARAVETAGDAGEIMLYYQPQIAIATGEVVGVEALLRWRHPTRGMVDPEELIRVAEQSAVMRLLTRRVVDDVVEQLAKWTAAGLDLRAAVNVSVRDLHTGEIAEQIADRLPRYGVAPQRLQLEITEGALMADPRRVLTTITRLHGVGVGIALDDFGTGYSSLQHLRRLPLSEVKVDRSFVLGMAEDTDDAAIVRSTIELGKALGLRVVAEGVEDERTWRMLHAAGCDVAQGWFYARPMPAEELVAWLARYRPLRPLGGPDEAHLPRRHAR</sequence>
<dbReference type="PANTHER" id="PTHR44757">
    <property type="entry name" value="DIGUANYLATE CYCLASE DGCP"/>
    <property type="match status" value="1"/>
</dbReference>
<feature type="transmembrane region" description="Helical" evidence="2">
    <location>
        <begin position="188"/>
        <end position="209"/>
    </location>
</feature>
<comment type="caution">
    <text evidence="5">The sequence shown here is derived from an EMBL/GenBank/DDBJ whole genome shotgun (WGS) entry which is preliminary data.</text>
</comment>
<feature type="transmembrane region" description="Helical" evidence="2">
    <location>
        <begin position="155"/>
        <end position="176"/>
    </location>
</feature>
<dbReference type="SMART" id="SM00267">
    <property type="entry name" value="GGDEF"/>
    <property type="match status" value="1"/>
</dbReference>
<reference evidence="5 6" key="1">
    <citation type="submission" date="2018-08" db="EMBL/GenBank/DDBJ databases">
        <title>Jishengella sp. nov., isolated from a root of Azadirachta indica A. Juss. var. siamensis Valenton.</title>
        <authorList>
            <person name="Kuncharoen N."/>
            <person name="Tanasupawat S."/>
            <person name="Kudo T."/>
            <person name="Ohkuma M."/>
        </authorList>
    </citation>
    <scope>NUCLEOTIDE SEQUENCE [LARGE SCALE GENOMIC DNA]</scope>
    <source>
        <strain evidence="5 6">AZ1-13</strain>
    </source>
</reference>
<evidence type="ECO:0000259" key="4">
    <source>
        <dbReference type="PROSITE" id="PS50887"/>
    </source>
</evidence>
<feature type="domain" description="EAL" evidence="3">
    <location>
        <begin position="526"/>
        <end position="779"/>
    </location>
</feature>
<dbReference type="Pfam" id="PF00563">
    <property type="entry name" value="EAL"/>
    <property type="match status" value="1"/>
</dbReference>
<dbReference type="SUPFAM" id="SSF55073">
    <property type="entry name" value="Nucleotide cyclase"/>
    <property type="match status" value="1"/>
</dbReference>
<dbReference type="SMART" id="SM00052">
    <property type="entry name" value="EAL"/>
    <property type="match status" value="1"/>
</dbReference>
<dbReference type="Gene3D" id="3.30.70.270">
    <property type="match status" value="1"/>
</dbReference>
<organism evidence="5 6">
    <name type="scientific">Micromonospora radicis</name>
    <dbReference type="NCBI Taxonomy" id="1894971"/>
    <lineage>
        <taxon>Bacteria</taxon>
        <taxon>Bacillati</taxon>
        <taxon>Actinomycetota</taxon>
        <taxon>Actinomycetes</taxon>
        <taxon>Micromonosporales</taxon>
        <taxon>Micromonosporaceae</taxon>
        <taxon>Micromonospora</taxon>
    </lineage>
</organism>
<dbReference type="PANTHER" id="PTHR44757:SF2">
    <property type="entry name" value="BIOFILM ARCHITECTURE MAINTENANCE PROTEIN MBAA"/>
    <property type="match status" value="1"/>
</dbReference>
<protein>
    <submittedName>
        <fullName evidence="5">EAL domain-containing protein</fullName>
    </submittedName>
</protein>
<name>A0A418MZ68_9ACTN</name>
<evidence type="ECO:0000259" key="3">
    <source>
        <dbReference type="PROSITE" id="PS50883"/>
    </source>
</evidence>
<evidence type="ECO:0000256" key="1">
    <source>
        <dbReference type="SAM" id="MobiDB-lite"/>
    </source>
</evidence>
<keyword evidence="2" id="KW-0472">Membrane</keyword>
<keyword evidence="2" id="KW-0812">Transmembrane</keyword>
<dbReference type="OrthoDB" id="23692at2"/>
<dbReference type="RefSeq" id="WP_119572940.1">
    <property type="nucleotide sequence ID" value="NZ_QXEC01000002.1"/>
</dbReference>
<dbReference type="Proteomes" id="UP000283832">
    <property type="component" value="Unassembled WGS sequence"/>
</dbReference>
<dbReference type="PROSITE" id="PS50887">
    <property type="entry name" value="GGDEF"/>
    <property type="match status" value="1"/>
</dbReference>
<dbReference type="InterPro" id="IPR000160">
    <property type="entry name" value="GGDEF_dom"/>
</dbReference>
<dbReference type="AlphaFoldDB" id="A0A418MZ68"/>
<dbReference type="CDD" id="cd01948">
    <property type="entry name" value="EAL"/>
    <property type="match status" value="1"/>
</dbReference>
<dbReference type="EMBL" id="QXEC01000002">
    <property type="protein sequence ID" value="RIV40615.1"/>
    <property type="molecule type" value="Genomic_DNA"/>
</dbReference>
<feature type="transmembrane region" description="Helical" evidence="2">
    <location>
        <begin position="20"/>
        <end position="42"/>
    </location>
</feature>
<dbReference type="InterPro" id="IPR052155">
    <property type="entry name" value="Biofilm_reg_signaling"/>
</dbReference>
<feature type="transmembrane region" description="Helical" evidence="2">
    <location>
        <begin position="87"/>
        <end position="106"/>
    </location>
</feature>
<evidence type="ECO:0000313" key="5">
    <source>
        <dbReference type="EMBL" id="RIV40615.1"/>
    </source>
</evidence>
<dbReference type="InterPro" id="IPR043128">
    <property type="entry name" value="Rev_trsase/Diguanyl_cyclase"/>
</dbReference>
<feature type="transmembrane region" description="Helical" evidence="2">
    <location>
        <begin position="118"/>
        <end position="135"/>
    </location>
</feature>
<keyword evidence="2" id="KW-1133">Transmembrane helix</keyword>
<dbReference type="InterPro" id="IPR001633">
    <property type="entry name" value="EAL_dom"/>
</dbReference>
<dbReference type="PROSITE" id="PS50883">
    <property type="entry name" value="EAL"/>
    <property type="match status" value="1"/>
</dbReference>
<evidence type="ECO:0000256" key="2">
    <source>
        <dbReference type="SAM" id="Phobius"/>
    </source>
</evidence>
<dbReference type="InterPro" id="IPR035919">
    <property type="entry name" value="EAL_sf"/>
</dbReference>
<proteinExistence type="predicted"/>
<feature type="region of interest" description="Disordered" evidence="1">
    <location>
        <begin position="435"/>
        <end position="492"/>
    </location>
</feature>
<dbReference type="NCBIfam" id="TIGR00254">
    <property type="entry name" value="GGDEF"/>
    <property type="match status" value="1"/>
</dbReference>
<dbReference type="Gene3D" id="3.20.20.450">
    <property type="entry name" value="EAL domain"/>
    <property type="match status" value="1"/>
</dbReference>
<dbReference type="InterPro" id="IPR029787">
    <property type="entry name" value="Nucleotide_cyclase"/>
</dbReference>